<evidence type="ECO:0000313" key="4">
    <source>
        <dbReference type="EMBL" id="CAF1072484.1"/>
    </source>
</evidence>
<keyword evidence="5" id="KW-1185">Reference proteome</keyword>
<evidence type="ECO:0000313" key="3">
    <source>
        <dbReference type="EMBL" id="CAF0780782.1"/>
    </source>
</evidence>
<comment type="caution">
    <text evidence="3">The sequence shown here is derived from an EMBL/GenBank/DDBJ whole genome shotgun (WGS) entry which is preliminary data.</text>
</comment>
<evidence type="ECO:0000256" key="1">
    <source>
        <dbReference type="SAM" id="MobiDB-lite"/>
    </source>
</evidence>
<dbReference type="EMBL" id="CAJNOI010000010">
    <property type="protein sequence ID" value="CAF0780782.1"/>
    <property type="molecule type" value="Genomic_DNA"/>
</dbReference>
<reference evidence="3" key="1">
    <citation type="submission" date="2021-02" db="EMBL/GenBank/DDBJ databases">
        <authorList>
            <person name="Nowell W R."/>
        </authorList>
    </citation>
    <scope>NUCLEOTIDE SEQUENCE</scope>
</reference>
<evidence type="ECO:0000313" key="5">
    <source>
        <dbReference type="Proteomes" id="UP000663832"/>
    </source>
</evidence>
<gene>
    <name evidence="3" type="ORF">BJG266_LOCUS4110</name>
    <name evidence="2" type="ORF">QVE165_LOCUS1821</name>
    <name evidence="4" type="ORF">QVE165_LOCUS18770</name>
</gene>
<evidence type="ECO:0000313" key="6">
    <source>
        <dbReference type="Proteomes" id="UP000663877"/>
    </source>
</evidence>
<dbReference type="OrthoDB" id="9996350at2759"/>
<organism evidence="3 6">
    <name type="scientific">Adineta steineri</name>
    <dbReference type="NCBI Taxonomy" id="433720"/>
    <lineage>
        <taxon>Eukaryota</taxon>
        <taxon>Metazoa</taxon>
        <taxon>Spiralia</taxon>
        <taxon>Gnathifera</taxon>
        <taxon>Rotifera</taxon>
        <taxon>Eurotatoria</taxon>
        <taxon>Bdelloidea</taxon>
        <taxon>Adinetida</taxon>
        <taxon>Adinetidae</taxon>
        <taxon>Adineta</taxon>
    </lineage>
</organism>
<proteinExistence type="predicted"/>
<dbReference type="EMBL" id="CAJNOM010000112">
    <property type="protein sequence ID" value="CAF1072484.1"/>
    <property type="molecule type" value="Genomic_DNA"/>
</dbReference>
<evidence type="ECO:0000313" key="2">
    <source>
        <dbReference type="EMBL" id="CAF0756727.1"/>
    </source>
</evidence>
<dbReference type="AlphaFoldDB" id="A0A813RGL4"/>
<accession>A0A813RGL4</accession>
<dbReference type="Proteomes" id="UP000663877">
    <property type="component" value="Unassembled WGS sequence"/>
</dbReference>
<dbReference type="Proteomes" id="UP000663832">
    <property type="component" value="Unassembled WGS sequence"/>
</dbReference>
<feature type="region of interest" description="Disordered" evidence="1">
    <location>
        <begin position="127"/>
        <end position="161"/>
    </location>
</feature>
<protein>
    <submittedName>
        <fullName evidence="3">Uncharacterized protein</fullName>
    </submittedName>
</protein>
<name>A0A813RGL4_9BILA</name>
<dbReference type="EMBL" id="CAJNOM010000005">
    <property type="protein sequence ID" value="CAF0756727.1"/>
    <property type="molecule type" value="Genomic_DNA"/>
</dbReference>
<sequence length="211" mass="24513">MAMTNFQTVKKPTISSSFYDSYTEKPVKWYEIVDAYRTYTETYLPLRLETWPREMWEAFKKFFKVTEPEEVEDDPVTEVQRTRADGNIIKTTEYDLTNDKYDARISNAVRTHTEKNKIIDRTTSRALKAEASASQNPNPNPYPDRAVSTARRHRHSNQIAPSPDDCPECAALAARNYPTMCDCNECRAKRATYPGRVPYCDCRICRNTRRS</sequence>